<dbReference type="InterPro" id="IPR023584">
    <property type="entry name" value="Ribosome_recyc_fac_dom"/>
</dbReference>
<comment type="subcellular location">
    <subcellularLocation>
        <location evidence="1 6">Cytoplasm</location>
    </subcellularLocation>
</comment>
<name>A0A9X2I1H3_9GAMM</name>
<evidence type="ECO:0000256" key="1">
    <source>
        <dbReference type="ARBA" id="ARBA00004496"/>
    </source>
</evidence>
<comment type="function">
    <text evidence="5 6">Responsible for the release of ribosomes from messenger RNA at the termination of protein biosynthesis. May increase the efficiency of translation by recycling ribosomes from one round of translation to another.</text>
</comment>
<proteinExistence type="inferred from homology"/>
<dbReference type="AlphaFoldDB" id="A0A9X2I1H3"/>
<keyword evidence="4 6" id="KW-0648">Protein biosynthesis</keyword>
<evidence type="ECO:0000256" key="6">
    <source>
        <dbReference type="HAMAP-Rule" id="MF_00040"/>
    </source>
</evidence>
<evidence type="ECO:0000259" key="7">
    <source>
        <dbReference type="Pfam" id="PF01765"/>
    </source>
</evidence>
<dbReference type="NCBIfam" id="TIGR00496">
    <property type="entry name" value="frr"/>
    <property type="match status" value="1"/>
</dbReference>
<dbReference type="PANTHER" id="PTHR20982:SF3">
    <property type="entry name" value="MITOCHONDRIAL RIBOSOME RECYCLING FACTOR PSEUDO 1"/>
    <property type="match status" value="1"/>
</dbReference>
<comment type="similarity">
    <text evidence="2 6">Belongs to the RRF family.</text>
</comment>
<comment type="caution">
    <text evidence="8">The sequence shown here is derived from an EMBL/GenBank/DDBJ whole genome shotgun (WGS) entry which is preliminary data.</text>
</comment>
<evidence type="ECO:0000256" key="4">
    <source>
        <dbReference type="ARBA" id="ARBA00022917"/>
    </source>
</evidence>
<dbReference type="FunFam" id="3.30.1360.40:FF:000001">
    <property type="entry name" value="Ribosome-recycling factor"/>
    <property type="match status" value="1"/>
</dbReference>
<evidence type="ECO:0000256" key="2">
    <source>
        <dbReference type="ARBA" id="ARBA00005912"/>
    </source>
</evidence>
<evidence type="ECO:0000313" key="9">
    <source>
        <dbReference type="Proteomes" id="UP001139319"/>
    </source>
</evidence>
<evidence type="ECO:0000313" key="8">
    <source>
        <dbReference type="EMBL" id="MCP8898610.1"/>
    </source>
</evidence>
<evidence type="ECO:0000256" key="3">
    <source>
        <dbReference type="ARBA" id="ARBA00022490"/>
    </source>
</evidence>
<feature type="domain" description="Ribosome recycling factor" evidence="7">
    <location>
        <begin position="22"/>
        <end position="183"/>
    </location>
</feature>
<dbReference type="SUPFAM" id="SSF55194">
    <property type="entry name" value="Ribosome recycling factor, RRF"/>
    <property type="match status" value="1"/>
</dbReference>
<dbReference type="Gene3D" id="1.10.132.20">
    <property type="entry name" value="Ribosome-recycling factor"/>
    <property type="match status" value="1"/>
</dbReference>
<dbReference type="GO" id="GO:0043023">
    <property type="term" value="F:ribosomal large subunit binding"/>
    <property type="evidence" value="ECO:0007669"/>
    <property type="project" value="TreeGrafter"/>
</dbReference>
<dbReference type="HAMAP" id="MF_00040">
    <property type="entry name" value="RRF"/>
    <property type="match status" value="1"/>
</dbReference>
<dbReference type="CDD" id="cd00520">
    <property type="entry name" value="RRF"/>
    <property type="match status" value="1"/>
</dbReference>
<dbReference type="PANTHER" id="PTHR20982">
    <property type="entry name" value="RIBOSOME RECYCLING FACTOR"/>
    <property type="match status" value="1"/>
</dbReference>
<reference evidence="8" key="2">
    <citation type="submission" date="2023-01" db="EMBL/GenBank/DDBJ databases">
        <title>Gilvimarinus xylanilyticus HB14 isolated from Caulerpa lentillifera aquaculture base in Hainan, China.</title>
        <authorList>
            <person name="Zhang Y.-J."/>
        </authorList>
    </citation>
    <scope>NUCLEOTIDE SEQUENCE</scope>
    <source>
        <strain evidence="8">HB14</strain>
    </source>
</reference>
<dbReference type="RefSeq" id="WP_253966882.1">
    <property type="nucleotide sequence ID" value="NZ_JAMFTH010000001.1"/>
</dbReference>
<dbReference type="Proteomes" id="UP001139319">
    <property type="component" value="Unassembled WGS sequence"/>
</dbReference>
<dbReference type="InterPro" id="IPR002661">
    <property type="entry name" value="Ribosome_recyc_fac"/>
</dbReference>
<gene>
    <name evidence="6 8" type="primary">frr</name>
    <name evidence="8" type="ORF">M6D89_04780</name>
</gene>
<reference evidence="8" key="1">
    <citation type="submission" date="2022-05" db="EMBL/GenBank/DDBJ databases">
        <authorList>
            <person name="Sun H.-N."/>
        </authorList>
    </citation>
    <scope>NUCLEOTIDE SEQUENCE</scope>
    <source>
        <strain evidence="8">HB14</strain>
    </source>
</reference>
<dbReference type="Pfam" id="PF01765">
    <property type="entry name" value="RRF"/>
    <property type="match status" value="1"/>
</dbReference>
<dbReference type="InterPro" id="IPR036191">
    <property type="entry name" value="RRF_sf"/>
</dbReference>
<dbReference type="EMBL" id="JAMFTH010000001">
    <property type="protein sequence ID" value="MCP8898610.1"/>
    <property type="molecule type" value="Genomic_DNA"/>
</dbReference>
<protein>
    <recommendedName>
        <fullName evidence="6">Ribosome-recycling factor</fullName>
        <shortName evidence="6">RRF</shortName>
    </recommendedName>
    <alternativeName>
        <fullName evidence="6">Ribosome-releasing factor</fullName>
    </alternativeName>
</protein>
<dbReference type="GO" id="GO:0005829">
    <property type="term" value="C:cytosol"/>
    <property type="evidence" value="ECO:0007669"/>
    <property type="project" value="GOC"/>
</dbReference>
<evidence type="ECO:0000256" key="5">
    <source>
        <dbReference type="ARBA" id="ARBA00025050"/>
    </source>
</evidence>
<keyword evidence="9" id="KW-1185">Reference proteome</keyword>
<keyword evidence="3 6" id="KW-0963">Cytoplasm</keyword>
<dbReference type="FunFam" id="1.10.132.20:FF:000001">
    <property type="entry name" value="Ribosome-recycling factor"/>
    <property type="match status" value="1"/>
</dbReference>
<accession>A0A9X2I1H3</accession>
<sequence length="185" mass="20897">MLNDLKKDADDRMKKALQAMGNNLNKIRTGRAHPSLLEGLTVSYYGSETPLSQVANISVEDARTLSVKPWEKQMVPEIEKAIMKSDLGLNPSTAGENIRIPLPMLTEETRKGYIKQARAEAENGRVAIRNVRRDVLSDVKSLLKDKEITEDEDRRMQDDVQKITDKYVAEVDKALAQKEEELMTV</sequence>
<dbReference type="Gene3D" id="3.30.1360.40">
    <property type="match status" value="1"/>
</dbReference>
<organism evidence="8 9">
    <name type="scientific">Gilvimarinus xylanilyticus</name>
    <dbReference type="NCBI Taxonomy" id="2944139"/>
    <lineage>
        <taxon>Bacteria</taxon>
        <taxon>Pseudomonadati</taxon>
        <taxon>Pseudomonadota</taxon>
        <taxon>Gammaproteobacteria</taxon>
        <taxon>Cellvibrionales</taxon>
        <taxon>Cellvibrionaceae</taxon>
        <taxon>Gilvimarinus</taxon>
    </lineage>
</organism>
<dbReference type="GO" id="GO:0002184">
    <property type="term" value="P:cytoplasmic translational termination"/>
    <property type="evidence" value="ECO:0007669"/>
    <property type="project" value="TreeGrafter"/>
</dbReference>